<protein>
    <submittedName>
        <fullName evidence="2">Uncharacterized protein</fullName>
    </submittedName>
</protein>
<organism evidence="2 3">
    <name type="scientific">Lithospermum erythrorhizon</name>
    <name type="common">Purple gromwell</name>
    <name type="synonym">Lithospermum officinale var. erythrorhizon</name>
    <dbReference type="NCBI Taxonomy" id="34254"/>
    <lineage>
        <taxon>Eukaryota</taxon>
        <taxon>Viridiplantae</taxon>
        <taxon>Streptophyta</taxon>
        <taxon>Embryophyta</taxon>
        <taxon>Tracheophyta</taxon>
        <taxon>Spermatophyta</taxon>
        <taxon>Magnoliopsida</taxon>
        <taxon>eudicotyledons</taxon>
        <taxon>Gunneridae</taxon>
        <taxon>Pentapetalae</taxon>
        <taxon>asterids</taxon>
        <taxon>lamiids</taxon>
        <taxon>Boraginales</taxon>
        <taxon>Boraginaceae</taxon>
        <taxon>Boraginoideae</taxon>
        <taxon>Lithospermeae</taxon>
        <taxon>Lithospermum</taxon>
    </lineage>
</organism>
<feature type="region of interest" description="Disordered" evidence="1">
    <location>
        <begin position="89"/>
        <end position="120"/>
    </location>
</feature>
<accession>A0AAV3R919</accession>
<evidence type="ECO:0000313" key="3">
    <source>
        <dbReference type="Proteomes" id="UP001454036"/>
    </source>
</evidence>
<evidence type="ECO:0000256" key="1">
    <source>
        <dbReference type="SAM" id="MobiDB-lite"/>
    </source>
</evidence>
<name>A0AAV3R919_LITER</name>
<keyword evidence="3" id="KW-1185">Reference proteome</keyword>
<feature type="compositionally biased region" description="Acidic residues" evidence="1">
    <location>
        <begin position="92"/>
        <end position="120"/>
    </location>
</feature>
<reference evidence="2 3" key="1">
    <citation type="submission" date="2024-01" db="EMBL/GenBank/DDBJ databases">
        <title>The complete chloroplast genome sequence of Lithospermum erythrorhizon: insights into the phylogenetic relationship among Boraginaceae species and the maternal lineages of purple gromwells.</title>
        <authorList>
            <person name="Okada T."/>
            <person name="Watanabe K."/>
        </authorList>
    </citation>
    <scope>NUCLEOTIDE SEQUENCE [LARGE SCALE GENOMIC DNA]</scope>
</reference>
<comment type="caution">
    <text evidence="2">The sequence shown here is derived from an EMBL/GenBank/DDBJ whole genome shotgun (WGS) entry which is preliminary data.</text>
</comment>
<proteinExistence type="predicted"/>
<dbReference type="AlphaFoldDB" id="A0AAV3R919"/>
<evidence type="ECO:0000313" key="2">
    <source>
        <dbReference type="EMBL" id="GAA0171763.1"/>
    </source>
</evidence>
<gene>
    <name evidence="2" type="ORF">LIER_25723</name>
</gene>
<sequence length="152" mass="16980">MGKAPQPPTFALTPMVSPSLFVMWGIDLVGKLPKAKRGAEFAIVAVDYFFFEESTKLRRDQPPEELKLSYNTKAHRSTAIPLRIFSNLDPLWDSEDSSSQEAEDSEEELELDDEVGVSDEELERDEFIETAYGLGPLAQFESGPDPLKPTKA</sequence>
<dbReference type="EMBL" id="BAABME010007811">
    <property type="protein sequence ID" value="GAA0171763.1"/>
    <property type="molecule type" value="Genomic_DNA"/>
</dbReference>
<dbReference type="Proteomes" id="UP001454036">
    <property type="component" value="Unassembled WGS sequence"/>
</dbReference>